<evidence type="ECO:0000256" key="2">
    <source>
        <dbReference type="SAM" id="MobiDB-lite"/>
    </source>
</evidence>
<feature type="compositionally biased region" description="Basic residues" evidence="2">
    <location>
        <begin position="922"/>
        <end position="933"/>
    </location>
</feature>
<dbReference type="EMBL" id="CAJVCH010172797">
    <property type="protein sequence ID" value="CAG7729045.1"/>
    <property type="molecule type" value="Genomic_DNA"/>
</dbReference>
<feature type="region of interest" description="Disordered" evidence="2">
    <location>
        <begin position="60"/>
        <end position="86"/>
    </location>
</feature>
<feature type="compositionally biased region" description="Low complexity" evidence="2">
    <location>
        <begin position="871"/>
        <end position="883"/>
    </location>
</feature>
<sequence length="1108" mass="125971">MVFFCHGTGSTWNSYQNSRRHLYKNRNQTVRKIRARARRHVISSPISKCTCATARHLSSKQSQLQSSDSDSKKLQEETETDEVNELKDEVSLEQVPFEIIEAEDILLWGCPPHKIPRVTKSTKSTTRISLDKAASFPMYYKCHWLPGSWSERFDYDTWNDFFTDFDDQYKQTSDHDFNANIPREFSWSTFNPFQEFESFNDFEDFLFPQLFKSPTVSCQIYDVPVEDDKAVVLVQPPKFRKSNRARSSQSPIIHEYTSEDEDGTCRSCRGRTADSGSIIITELKSCGGNVTKCTAEKNKGTVAGESIEAIQDSVCTQLNMSKKSIPPETNVLYEGNPSGISCNESNSIAALDKHQYCSKPMDIFGVRIIHSLPGIFTVYNVETNNFPGKTQGTDRKHRRRKAVSVAITDQCHDDFTEEPATQELTNVLQEQTLDVPNDPQELVTPDGKTEFKDSSKTDTGNPGSSTRITTPKPDPETVELFRATQLLSSSSKILPRIQSAVTIHLRTRSSPSVPSSGSLLSFSPVESFASSVETSPVNINIEEEAFGRSQNDGLEQSFYPQSSESIDEENFYKFYPPPTPLSKSSILKCKTLEKSISCSKNSTRSDPSTASCENNNQDQKIFEDSNTCIICNQVFVHSQQGDETKFGNQKAALKKSQNKRASSVRFKVDHQASQNAKPLTASSSLLTTDTELPEIMDIKFLKHGIPSVSSTGPDSPGKFTIQKSSRNIAIKLRSAFSKSEAIDDERNNNTHIPSKSPIATSLEKSKSHVKPVSPIVKEKHHECSTAEESTEVLKMGHWKQTSSSSATKASRSSKLSQHDRLTKQKKRVTHKKQTVPLHPDKIKISQTDKGGNLSPTSRNARSRRRNKPYRNMNSSNSCSSEESNNSRRKAGLKKEHDRRRYYRNLSESPTDRSLSSESKTYQQRRRRRKKRRKQNLWQKMIQYFFGCECHSKTKSSYSSLRETDSSPNGFYGGDYKPRISFFERIVIWWRRKTHRQIVVRQDSVQLFRIKRRRWLKEIHEFYEDLRTVSKNVREAEKKRSKNKNRHRNPPVAKMVNSEGCILLRNPGVRIDTLNGNKPKEKPVDPKPARGILKNTNNLPLPSKHISYK</sequence>
<keyword evidence="1" id="KW-0175">Coiled coil</keyword>
<reference evidence="3" key="1">
    <citation type="submission" date="2021-06" db="EMBL/GenBank/DDBJ databases">
        <authorList>
            <person name="Hodson N. C."/>
            <person name="Mongue J. A."/>
            <person name="Jaron S. K."/>
        </authorList>
    </citation>
    <scope>NUCLEOTIDE SEQUENCE</scope>
</reference>
<feature type="region of interest" description="Disordered" evidence="2">
    <location>
        <begin position="741"/>
        <end position="933"/>
    </location>
</feature>
<feature type="compositionally biased region" description="Basic and acidic residues" evidence="2">
    <location>
        <begin position="1077"/>
        <end position="1087"/>
    </location>
</feature>
<gene>
    <name evidence="3" type="ORF">AFUS01_LOCUS17785</name>
</gene>
<keyword evidence="4" id="KW-1185">Reference proteome</keyword>
<evidence type="ECO:0000313" key="4">
    <source>
        <dbReference type="Proteomes" id="UP000708208"/>
    </source>
</evidence>
<dbReference type="Proteomes" id="UP000708208">
    <property type="component" value="Unassembled WGS sequence"/>
</dbReference>
<dbReference type="AlphaFoldDB" id="A0A8J2JY29"/>
<feature type="compositionally biased region" description="Polar residues" evidence="2">
    <location>
        <begin position="749"/>
        <end position="759"/>
    </location>
</feature>
<feature type="compositionally biased region" description="Basic residues" evidence="2">
    <location>
        <begin position="823"/>
        <end position="833"/>
    </location>
</feature>
<feature type="compositionally biased region" description="Basic residues" evidence="2">
    <location>
        <begin position="886"/>
        <end position="902"/>
    </location>
</feature>
<feature type="compositionally biased region" description="Polar residues" evidence="2">
    <location>
        <begin position="844"/>
        <end position="859"/>
    </location>
</feature>
<feature type="compositionally biased region" description="Basic and acidic residues" evidence="2">
    <location>
        <begin position="447"/>
        <end position="456"/>
    </location>
</feature>
<proteinExistence type="predicted"/>
<evidence type="ECO:0000313" key="3">
    <source>
        <dbReference type="EMBL" id="CAG7729045.1"/>
    </source>
</evidence>
<protein>
    <submittedName>
        <fullName evidence="3">Uncharacterized protein</fullName>
    </submittedName>
</protein>
<feature type="compositionally biased region" description="Polar residues" evidence="2">
    <location>
        <begin position="905"/>
        <end position="921"/>
    </location>
</feature>
<comment type="caution">
    <text evidence="3">The sequence shown here is derived from an EMBL/GenBank/DDBJ whole genome shotgun (WGS) entry which is preliminary data.</text>
</comment>
<evidence type="ECO:0000256" key="1">
    <source>
        <dbReference type="SAM" id="Coils"/>
    </source>
</evidence>
<organism evidence="3 4">
    <name type="scientific">Allacma fusca</name>
    <dbReference type="NCBI Taxonomy" id="39272"/>
    <lineage>
        <taxon>Eukaryota</taxon>
        <taxon>Metazoa</taxon>
        <taxon>Ecdysozoa</taxon>
        <taxon>Arthropoda</taxon>
        <taxon>Hexapoda</taxon>
        <taxon>Collembola</taxon>
        <taxon>Symphypleona</taxon>
        <taxon>Sminthuridae</taxon>
        <taxon>Allacma</taxon>
    </lineage>
</organism>
<feature type="compositionally biased region" description="Polar residues" evidence="2">
    <location>
        <begin position="457"/>
        <end position="469"/>
    </location>
</feature>
<feature type="compositionally biased region" description="Low complexity" evidence="2">
    <location>
        <begin position="801"/>
        <end position="815"/>
    </location>
</feature>
<feature type="region of interest" description="Disordered" evidence="2">
    <location>
        <begin position="431"/>
        <end position="476"/>
    </location>
</feature>
<name>A0A8J2JY29_9HEXA</name>
<feature type="coiled-coil region" evidence="1">
    <location>
        <begin position="1018"/>
        <end position="1045"/>
    </location>
</feature>
<accession>A0A8J2JY29</accession>
<feature type="region of interest" description="Disordered" evidence="2">
    <location>
        <begin position="1071"/>
        <end position="1108"/>
    </location>
</feature>